<sequence>MQIQSTRAEVNRMKGWQLVMTVTIAIGVAVVAILSSMGLTETSTLILVRLTARSSCLLFLLAFIAAPLRRLWQSPLSLWLVQNRRFLGLSMAVSHTYHAIAFSTLQIVIRQQAFTANPLAILGYAFLLAMTITSFSTPAKAIGRRAWRVLHTAGMYYFWLIFAVEFGRRAQLEWGYLFLTLLVAIAMLVRIFGTRRTQVQAV</sequence>
<feature type="transmembrane region" description="Helical" evidence="1">
    <location>
        <begin position="174"/>
        <end position="193"/>
    </location>
</feature>
<protein>
    <recommendedName>
        <fullName evidence="4">Ferric oxidoreductase domain-containing protein</fullName>
    </recommendedName>
</protein>
<reference evidence="2 3" key="1">
    <citation type="submission" date="2018-03" db="EMBL/GenBank/DDBJ databases">
        <title>The ancient ancestry and fast evolution of plastids.</title>
        <authorList>
            <person name="Moore K.R."/>
            <person name="Magnabosco C."/>
            <person name="Momper L."/>
            <person name="Gold D.A."/>
            <person name="Bosak T."/>
            <person name="Fournier G.P."/>
        </authorList>
    </citation>
    <scope>NUCLEOTIDE SEQUENCE [LARGE SCALE GENOMIC DNA]</scope>
    <source>
        <strain evidence="2 3">CCALA 037</strain>
    </source>
</reference>
<evidence type="ECO:0000313" key="3">
    <source>
        <dbReference type="Proteomes" id="UP000238937"/>
    </source>
</evidence>
<gene>
    <name evidence="2" type="ORF">C7B77_24815</name>
</gene>
<keyword evidence="1" id="KW-1133">Transmembrane helix</keyword>
<organism evidence="2 3">
    <name type="scientific">Chamaesiphon polymorphus CCALA 037</name>
    <dbReference type="NCBI Taxonomy" id="2107692"/>
    <lineage>
        <taxon>Bacteria</taxon>
        <taxon>Bacillati</taxon>
        <taxon>Cyanobacteriota</taxon>
        <taxon>Cyanophyceae</taxon>
        <taxon>Gomontiellales</taxon>
        <taxon>Chamaesiphonaceae</taxon>
        <taxon>Chamaesiphon</taxon>
    </lineage>
</organism>
<feature type="transmembrane region" description="Helical" evidence="1">
    <location>
        <begin position="149"/>
        <end position="168"/>
    </location>
</feature>
<keyword evidence="1" id="KW-0812">Transmembrane</keyword>
<name>A0A2T1FN81_9CYAN</name>
<feature type="transmembrane region" description="Helical" evidence="1">
    <location>
        <begin position="15"/>
        <end position="34"/>
    </location>
</feature>
<evidence type="ECO:0008006" key="4">
    <source>
        <dbReference type="Google" id="ProtNLM"/>
    </source>
</evidence>
<proteinExistence type="predicted"/>
<feature type="transmembrane region" description="Helical" evidence="1">
    <location>
        <begin position="115"/>
        <end position="137"/>
    </location>
</feature>
<evidence type="ECO:0000313" key="2">
    <source>
        <dbReference type="EMBL" id="PSB46405.1"/>
    </source>
</evidence>
<dbReference type="OrthoDB" id="552353at2"/>
<dbReference type="EMBL" id="PVWO01000480">
    <property type="protein sequence ID" value="PSB46405.1"/>
    <property type="molecule type" value="Genomic_DNA"/>
</dbReference>
<dbReference type="AlphaFoldDB" id="A0A2T1FN81"/>
<feature type="transmembrane region" description="Helical" evidence="1">
    <location>
        <begin position="86"/>
        <end position="109"/>
    </location>
</feature>
<keyword evidence="3" id="KW-1185">Reference proteome</keyword>
<accession>A0A2T1FN81</accession>
<comment type="caution">
    <text evidence="2">The sequence shown here is derived from an EMBL/GenBank/DDBJ whole genome shotgun (WGS) entry which is preliminary data.</text>
</comment>
<keyword evidence="1" id="KW-0472">Membrane</keyword>
<dbReference type="Proteomes" id="UP000238937">
    <property type="component" value="Unassembled WGS sequence"/>
</dbReference>
<evidence type="ECO:0000256" key="1">
    <source>
        <dbReference type="SAM" id="Phobius"/>
    </source>
</evidence>
<feature type="transmembrane region" description="Helical" evidence="1">
    <location>
        <begin position="46"/>
        <end position="66"/>
    </location>
</feature>